<keyword evidence="2" id="KW-1185">Reference proteome</keyword>
<proteinExistence type="predicted"/>
<name>A0AA38TSA9_9ASTR</name>
<evidence type="ECO:0000313" key="1">
    <source>
        <dbReference type="EMBL" id="KAJ9565964.1"/>
    </source>
</evidence>
<gene>
    <name evidence="1" type="ORF">OSB04_001930</name>
</gene>
<dbReference type="Proteomes" id="UP001172457">
    <property type="component" value="Chromosome 1"/>
</dbReference>
<organism evidence="1 2">
    <name type="scientific">Centaurea solstitialis</name>
    <name type="common">yellow star-thistle</name>
    <dbReference type="NCBI Taxonomy" id="347529"/>
    <lineage>
        <taxon>Eukaryota</taxon>
        <taxon>Viridiplantae</taxon>
        <taxon>Streptophyta</taxon>
        <taxon>Embryophyta</taxon>
        <taxon>Tracheophyta</taxon>
        <taxon>Spermatophyta</taxon>
        <taxon>Magnoliopsida</taxon>
        <taxon>eudicotyledons</taxon>
        <taxon>Gunneridae</taxon>
        <taxon>Pentapetalae</taxon>
        <taxon>asterids</taxon>
        <taxon>campanulids</taxon>
        <taxon>Asterales</taxon>
        <taxon>Asteraceae</taxon>
        <taxon>Carduoideae</taxon>
        <taxon>Cardueae</taxon>
        <taxon>Centaureinae</taxon>
        <taxon>Centaurea</taxon>
    </lineage>
</organism>
<evidence type="ECO:0000313" key="2">
    <source>
        <dbReference type="Proteomes" id="UP001172457"/>
    </source>
</evidence>
<protein>
    <submittedName>
        <fullName evidence="1">Uncharacterized protein</fullName>
    </submittedName>
</protein>
<dbReference type="EMBL" id="JARYMX010000001">
    <property type="protein sequence ID" value="KAJ9565964.1"/>
    <property type="molecule type" value="Genomic_DNA"/>
</dbReference>
<sequence>MNKLVSKNLVKGLPETRLSKDTLCPACEQGKMTRSSHPPRMDTNSKSPLDMIHMDLYCWVQNRIVSEITRLK</sequence>
<accession>A0AA38TSA9</accession>
<dbReference type="AlphaFoldDB" id="A0AA38TSA9"/>
<reference evidence="1" key="1">
    <citation type="submission" date="2023-03" db="EMBL/GenBank/DDBJ databases">
        <title>Chromosome-scale reference genome and RAD-based genetic map of yellow starthistle (Centaurea solstitialis) reveal putative structural variation and QTLs associated with invader traits.</title>
        <authorList>
            <person name="Reatini B."/>
            <person name="Cang F.A."/>
            <person name="Jiang Q."/>
            <person name="Mckibben M.T.W."/>
            <person name="Barker M.S."/>
            <person name="Rieseberg L.H."/>
            <person name="Dlugosch K.M."/>
        </authorList>
    </citation>
    <scope>NUCLEOTIDE SEQUENCE</scope>
    <source>
        <strain evidence="1">CAN-66</strain>
        <tissue evidence="1">Leaf</tissue>
    </source>
</reference>
<comment type="caution">
    <text evidence="1">The sequence shown here is derived from an EMBL/GenBank/DDBJ whole genome shotgun (WGS) entry which is preliminary data.</text>
</comment>